<evidence type="ECO:0000259" key="5">
    <source>
        <dbReference type="Pfam" id="PF00669"/>
    </source>
</evidence>
<proteinExistence type="inferred from homology"/>
<gene>
    <name evidence="7" type="ORF">IAD26_02800</name>
</gene>
<sequence>MAIIVNTNITALKTQKNLNSATNSLNSALERMSTGLRINKAGDDAAGLYVATGLNTQIRGSKVAQDNVATGNNVLSTMEGDLDVILDNLNRIRDLAVQAANSIYDESAMAAMKDEVQQRLDEIDRISLASNFNGLQLLAGEGTLAEQGLRLQVGANSDAAANCIQIDADFFADAMNSENLGTTYNGTMPAGSLIVPADGLSGNIDAAFTNASNAAAYIDVLDAAIDNISTKKSTIGATMNRLDAALSSLTTVIENNTAAKSTIMDADIAEESAEYTKAQILQQTSSALLVQANALPQIAINLVQG</sequence>
<dbReference type="Pfam" id="PF00669">
    <property type="entry name" value="Flagellin_N"/>
    <property type="match status" value="1"/>
</dbReference>
<dbReference type="Pfam" id="PF00700">
    <property type="entry name" value="Flagellin_C"/>
    <property type="match status" value="1"/>
</dbReference>
<keyword evidence="7" id="KW-0282">Flagellum</keyword>
<comment type="function">
    <text evidence="4">Flagellin is the subunit protein which polymerizes to form the filaments of bacterial flagella.</text>
</comment>
<evidence type="ECO:0000313" key="7">
    <source>
        <dbReference type="EMBL" id="HIU92045.1"/>
    </source>
</evidence>
<evidence type="ECO:0000256" key="4">
    <source>
        <dbReference type="RuleBase" id="RU362073"/>
    </source>
</evidence>
<comment type="caution">
    <text evidence="7">The sequence shown here is derived from an EMBL/GenBank/DDBJ whole genome shotgun (WGS) entry which is preliminary data.</text>
</comment>
<dbReference type="AlphaFoldDB" id="A0A9D1MZJ3"/>
<evidence type="ECO:0000259" key="6">
    <source>
        <dbReference type="Pfam" id="PF00700"/>
    </source>
</evidence>
<dbReference type="GO" id="GO:0005576">
    <property type="term" value="C:extracellular region"/>
    <property type="evidence" value="ECO:0007669"/>
    <property type="project" value="UniProtKB-SubCell"/>
</dbReference>
<dbReference type="PRINTS" id="PR00207">
    <property type="entry name" value="FLAGELLIN"/>
</dbReference>
<dbReference type="Proteomes" id="UP000886748">
    <property type="component" value="Unassembled WGS sequence"/>
</dbReference>
<dbReference type="PANTHER" id="PTHR42792:SF2">
    <property type="entry name" value="FLAGELLIN"/>
    <property type="match status" value="1"/>
</dbReference>
<keyword evidence="7" id="KW-0966">Cell projection</keyword>
<dbReference type="Gene3D" id="1.20.1330.10">
    <property type="entry name" value="f41 fragment of flagellin, N-terminal domain"/>
    <property type="match status" value="1"/>
</dbReference>
<reference evidence="7" key="1">
    <citation type="submission" date="2020-10" db="EMBL/GenBank/DDBJ databases">
        <authorList>
            <person name="Gilroy R."/>
        </authorList>
    </citation>
    <scope>NUCLEOTIDE SEQUENCE</scope>
    <source>
        <strain evidence="7">CHK154-7741</strain>
    </source>
</reference>
<reference evidence="7" key="2">
    <citation type="journal article" date="2021" name="PeerJ">
        <title>Extensive microbial diversity within the chicken gut microbiome revealed by metagenomics and culture.</title>
        <authorList>
            <person name="Gilroy R."/>
            <person name="Ravi A."/>
            <person name="Getino M."/>
            <person name="Pursley I."/>
            <person name="Horton D.L."/>
            <person name="Alikhan N.F."/>
            <person name="Baker D."/>
            <person name="Gharbi K."/>
            <person name="Hall N."/>
            <person name="Watson M."/>
            <person name="Adriaenssens E.M."/>
            <person name="Foster-Nyarko E."/>
            <person name="Jarju S."/>
            <person name="Secka A."/>
            <person name="Antonio M."/>
            <person name="Oren A."/>
            <person name="Chaudhuri R.R."/>
            <person name="La Ragione R."/>
            <person name="Hildebrand F."/>
            <person name="Pallen M.J."/>
        </authorList>
    </citation>
    <scope>NUCLEOTIDE SEQUENCE</scope>
    <source>
        <strain evidence="7">CHK154-7741</strain>
    </source>
</reference>
<dbReference type="PANTHER" id="PTHR42792">
    <property type="entry name" value="FLAGELLIN"/>
    <property type="match status" value="1"/>
</dbReference>
<dbReference type="Gene3D" id="6.10.10.10">
    <property type="entry name" value="Flagellar export chaperone, C-terminal domain"/>
    <property type="match status" value="1"/>
</dbReference>
<dbReference type="InterPro" id="IPR001492">
    <property type="entry name" value="Flagellin"/>
</dbReference>
<comment type="similarity">
    <text evidence="1 4">Belongs to the bacterial flagellin family.</text>
</comment>
<accession>A0A9D1MZJ3</accession>
<dbReference type="SUPFAM" id="SSF64518">
    <property type="entry name" value="Phase 1 flagellin"/>
    <property type="match status" value="1"/>
</dbReference>
<dbReference type="InterPro" id="IPR042187">
    <property type="entry name" value="Flagellin_C_sub2"/>
</dbReference>
<evidence type="ECO:0000256" key="1">
    <source>
        <dbReference type="ARBA" id="ARBA00005709"/>
    </source>
</evidence>
<keyword evidence="3 4" id="KW-0975">Bacterial flagellum</keyword>
<dbReference type="GO" id="GO:0005198">
    <property type="term" value="F:structural molecule activity"/>
    <property type="evidence" value="ECO:0007669"/>
    <property type="project" value="UniProtKB-UniRule"/>
</dbReference>
<feature type="domain" description="Flagellin N-terminal" evidence="5">
    <location>
        <begin position="5"/>
        <end position="142"/>
    </location>
</feature>
<dbReference type="EMBL" id="DVOD01000020">
    <property type="protein sequence ID" value="HIU92045.1"/>
    <property type="molecule type" value="Genomic_DNA"/>
</dbReference>
<name>A0A9D1MZJ3_9CLOT</name>
<evidence type="ECO:0000313" key="8">
    <source>
        <dbReference type="Proteomes" id="UP000886748"/>
    </source>
</evidence>
<organism evidence="7 8">
    <name type="scientific">Candidatus Limenecus avicola</name>
    <dbReference type="NCBI Taxonomy" id="2840847"/>
    <lineage>
        <taxon>Bacteria</taxon>
        <taxon>Bacillati</taxon>
        <taxon>Bacillota</taxon>
        <taxon>Clostridia</taxon>
        <taxon>Eubacteriales</taxon>
        <taxon>Clostridiaceae</taxon>
        <taxon>Clostridiaceae incertae sedis</taxon>
        <taxon>Candidatus Limenecus</taxon>
    </lineage>
</organism>
<dbReference type="GO" id="GO:0009288">
    <property type="term" value="C:bacterial-type flagellum"/>
    <property type="evidence" value="ECO:0007669"/>
    <property type="project" value="UniProtKB-SubCell"/>
</dbReference>
<dbReference type="InterPro" id="IPR001029">
    <property type="entry name" value="Flagellin_N"/>
</dbReference>
<dbReference type="Gene3D" id="6.10.280.190">
    <property type="match status" value="1"/>
</dbReference>
<keyword evidence="7" id="KW-0969">Cilium</keyword>
<comment type="subcellular location">
    <subcellularLocation>
        <location evidence="4">Secreted</location>
    </subcellularLocation>
    <subcellularLocation>
        <location evidence="4">Bacterial flagellum</location>
    </subcellularLocation>
</comment>
<feature type="domain" description="Flagellin C-terminal" evidence="6">
    <location>
        <begin position="218"/>
        <end position="302"/>
    </location>
</feature>
<dbReference type="InterPro" id="IPR046358">
    <property type="entry name" value="Flagellin_C"/>
</dbReference>
<evidence type="ECO:0000256" key="2">
    <source>
        <dbReference type="ARBA" id="ARBA00020110"/>
    </source>
</evidence>
<protein>
    <recommendedName>
        <fullName evidence="2 4">Flagellin</fullName>
    </recommendedName>
</protein>
<evidence type="ECO:0000256" key="3">
    <source>
        <dbReference type="ARBA" id="ARBA00023143"/>
    </source>
</evidence>
<keyword evidence="4" id="KW-0964">Secreted</keyword>